<dbReference type="Proteomes" id="UP001156905">
    <property type="component" value="Unassembled WGS sequence"/>
</dbReference>
<accession>A0ABQ6ATT6</accession>
<organism evidence="1 2">
    <name type="scientific">Bradyrhizobium iriomotense</name>
    <dbReference type="NCBI Taxonomy" id="441950"/>
    <lineage>
        <taxon>Bacteria</taxon>
        <taxon>Pseudomonadati</taxon>
        <taxon>Pseudomonadota</taxon>
        <taxon>Alphaproteobacteria</taxon>
        <taxon>Hyphomicrobiales</taxon>
        <taxon>Nitrobacteraceae</taxon>
        <taxon>Bradyrhizobium</taxon>
    </lineage>
</organism>
<sequence length="55" mass="6285">MKSKDESSEEAEGLCLVRAFLLLPPDKRRLVLKFADELARAQDRHETERTEASPT</sequence>
<keyword evidence="2" id="KW-1185">Reference proteome</keyword>
<gene>
    <name evidence="1" type="ORF">GCM10007857_00370</name>
</gene>
<dbReference type="RefSeq" id="WP_284260018.1">
    <property type="nucleotide sequence ID" value="NZ_BSOW01000001.1"/>
</dbReference>
<comment type="caution">
    <text evidence="1">The sequence shown here is derived from an EMBL/GenBank/DDBJ whole genome shotgun (WGS) entry which is preliminary data.</text>
</comment>
<protein>
    <recommendedName>
        <fullName evidence="3">Transcriptional regulator</fullName>
    </recommendedName>
</protein>
<evidence type="ECO:0008006" key="3">
    <source>
        <dbReference type="Google" id="ProtNLM"/>
    </source>
</evidence>
<evidence type="ECO:0000313" key="2">
    <source>
        <dbReference type="Proteomes" id="UP001156905"/>
    </source>
</evidence>
<dbReference type="EMBL" id="BSOW01000001">
    <property type="protein sequence ID" value="GLR83327.1"/>
    <property type="molecule type" value="Genomic_DNA"/>
</dbReference>
<evidence type="ECO:0000313" key="1">
    <source>
        <dbReference type="EMBL" id="GLR83327.1"/>
    </source>
</evidence>
<proteinExistence type="predicted"/>
<reference evidence="2" key="1">
    <citation type="journal article" date="2019" name="Int. J. Syst. Evol. Microbiol.">
        <title>The Global Catalogue of Microorganisms (GCM) 10K type strain sequencing project: providing services to taxonomists for standard genome sequencing and annotation.</title>
        <authorList>
            <consortium name="The Broad Institute Genomics Platform"/>
            <consortium name="The Broad Institute Genome Sequencing Center for Infectious Disease"/>
            <person name="Wu L."/>
            <person name="Ma J."/>
        </authorList>
    </citation>
    <scope>NUCLEOTIDE SEQUENCE [LARGE SCALE GENOMIC DNA]</scope>
    <source>
        <strain evidence="2">NBRC 102520</strain>
    </source>
</reference>
<name>A0ABQ6ATT6_9BRAD</name>